<comment type="caution">
    <text evidence="1">Lacks conserved residue(s) required for the propagation of feature annotation.</text>
</comment>
<feature type="compositionally biased region" description="Low complexity" evidence="2">
    <location>
        <begin position="788"/>
        <end position="803"/>
    </location>
</feature>
<keyword evidence="3" id="KW-1133">Transmembrane helix</keyword>
<dbReference type="AlphaFoldDB" id="W5ME94"/>
<dbReference type="InterPro" id="IPR000742">
    <property type="entry name" value="EGF"/>
</dbReference>
<dbReference type="KEGG" id="loc:107079013"/>
<dbReference type="GeneID" id="107079013"/>
<dbReference type="STRING" id="7918.ENSLOCP00000006703"/>
<name>W5ME94_LEPOC</name>
<feature type="region of interest" description="Disordered" evidence="2">
    <location>
        <begin position="368"/>
        <end position="389"/>
    </location>
</feature>
<feature type="region of interest" description="Disordered" evidence="2">
    <location>
        <begin position="423"/>
        <end position="821"/>
    </location>
</feature>
<feature type="compositionally biased region" description="Low complexity" evidence="2">
    <location>
        <begin position="550"/>
        <end position="569"/>
    </location>
</feature>
<reference evidence="5" key="3">
    <citation type="submission" date="2025-09" db="UniProtKB">
        <authorList>
            <consortium name="Ensembl"/>
        </authorList>
    </citation>
    <scope>IDENTIFICATION</scope>
</reference>
<feature type="compositionally biased region" description="Low complexity" evidence="2">
    <location>
        <begin position="517"/>
        <end position="534"/>
    </location>
</feature>
<feature type="compositionally biased region" description="Low complexity" evidence="2">
    <location>
        <begin position="22"/>
        <end position="36"/>
    </location>
</feature>
<feature type="compositionally biased region" description="Polar residues" evidence="2">
    <location>
        <begin position="763"/>
        <end position="787"/>
    </location>
</feature>
<accession>W5ME94</accession>
<feature type="region of interest" description="Disordered" evidence="2">
    <location>
        <begin position="1"/>
        <end position="60"/>
    </location>
</feature>
<feature type="compositionally biased region" description="Polar residues" evidence="2">
    <location>
        <begin position="595"/>
        <end position="609"/>
    </location>
</feature>
<feature type="compositionally biased region" description="Polar residues" evidence="2">
    <location>
        <begin position="448"/>
        <end position="461"/>
    </location>
</feature>
<evidence type="ECO:0000313" key="5">
    <source>
        <dbReference type="Ensembl" id="ENSLOCP00000006703.1"/>
    </source>
</evidence>
<dbReference type="EMBL" id="AHAT01013536">
    <property type="status" value="NOT_ANNOTATED_CDS"/>
    <property type="molecule type" value="Genomic_DNA"/>
</dbReference>
<dbReference type="Proteomes" id="UP000018468">
    <property type="component" value="Linkage group LG13"/>
</dbReference>
<evidence type="ECO:0000259" key="4">
    <source>
        <dbReference type="PROSITE" id="PS50026"/>
    </source>
</evidence>
<organism evidence="5 6">
    <name type="scientific">Lepisosteus oculatus</name>
    <name type="common">Spotted gar</name>
    <dbReference type="NCBI Taxonomy" id="7918"/>
    <lineage>
        <taxon>Eukaryota</taxon>
        <taxon>Metazoa</taxon>
        <taxon>Chordata</taxon>
        <taxon>Craniata</taxon>
        <taxon>Vertebrata</taxon>
        <taxon>Euteleostomi</taxon>
        <taxon>Actinopterygii</taxon>
        <taxon>Neopterygii</taxon>
        <taxon>Holostei</taxon>
        <taxon>Semionotiformes</taxon>
        <taxon>Lepisosteidae</taxon>
        <taxon>Lepisosteus</taxon>
    </lineage>
</organism>
<dbReference type="GeneTree" id="ENSGT00960000187431"/>
<evidence type="ECO:0000256" key="1">
    <source>
        <dbReference type="PROSITE-ProRule" id="PRU00076"/>
    </source>
</evidence>
<feature type="compositionally biased region" description="Polar residues" evidence="2">
    <location>
        <begin position="423"/>
        <end position="437"/>
    </location>
</feature>
<evidence type="ECO:0000256" key="3">
    <source>
        <dbReference type="SAM" id="Phobius"/>
    </source>
</evidence>
<dbReference type="Ensembl" id="ENSLOCT00000006711.1">
    <property type="protein sequence ID" value="ENSLOCP00000006703.1"/>
    <property type="gene ID" value="ENSLOCG00000005551.1"/>
</dbReference>
<dbReference type="OrthoDB" id="10055523at2759"/>
<dbReference type="eggNOG" id="ENOG502RI5Y">
    <property type="taxonomic scope" value="Eukaryota"/>
</dbReference>
<reference evidence="6" key="1">
    <citation type="submission" date="2011-12" db="EMBL/GenBank/DDBJ databases">
        <title>The Draft Genome of Lepisosteus oculatus.</title>
        <authorList>
            <consortium name="The Broad Institute Genome Assembly &amp; Analysis Group"/>
            <consortium name="Computational R&amp;D Group"/>
            <consortium name="and Sequencing Platform"/>
            <person name="Di Palma F."/>
            <person name="Alfoldi J."/>
            <person name="Johnson J."/>
            <person name="Berlin A."/>
            <person name="Gnerre S."/>
            <person name="Jaffe D."/>
            <person name="MacCallum I."/>
            <person name="Young S."/>
            <person name="Walker B.J."/>
            <person name="Lander E.S."/>
            <person name="Lindblad-Toh K."/>
        </authorList>
    </citation>
    <scope>NUCLEOTIDE SEQUENCE [LARGE SCALE GENOMIC DNA]</scope>
</reference>
<reference evidence="5" key="2">
    <citation type="submission" date="2025-08" db="UniProtKB">
        <authorList>
            <consortium name="Ensembl"/>
        </authorList>
    </citation>
    <scope>IDENTIFICATION</scope>
</reference>
<evidence type="ECO:0000256" key="2">
    <source>
        <dbReference type="SAM" id="MobiDB-lite"/>
    </source>
</evidence>
<feature type="transmembrane region" description="Helical" evidence="3">
    <location>
        <begin position="1028"/>
        <end position="1051"/>
    </location>
</feature>
<keyword evidence="6" id="KW-1185">Reference proteome</keyword>
<feature type="region of interest" description="Disordered" evidence="2">
    <location>
        <begin position="131"/>
        <end position="172"/>
    </location>
</feature>
<feature type="compositionally biased region" description="Polar residues" evidence="2">
    <location>
        <begin position="369"/>
        <end position="389"/>
    </location>
</feature>
<keyword evidence="3" id="KW-0812">Transmembrane</keyword>
<dbReference type="HOGENOM" id="CLU_268835_0_0_1"/>
<feature type="compositionally biased region" description="Polar residues" evidence="2">
    <location>
        <begin position="733"/>
        <end position="746"/>
    </location>
</feature>
<feature type="domain" description="EGF-like" evidence="4">
    <location>
        <begin position="980"/>
        <end position="1020"/>
    </location>
</feature>
<feature type="region of interest" description="Disordered" evidence="2">
    <location>
        <begin position="302"/>
        <end position="321"/>
    </location>
</feature>
<keyword evidence="1" id="KW-0245">EGF-like domain</keyword>
<dbReference type="Bgee" id="ENSLOCG00000005551">
    <property type="expression patterns" value="Expressed in heart and 13 other cell types or tissues"/>
</dbReference>
<evidence type="ECO:0000313" key="6">
    <source>
        <dbReference type="Proteomes" id="UP000018468"/>
    </source>
</evidence>
<proteinExistence type="predicted"/>
<sequence length="1219" mass="128368">MTAVLGSLTASQAKEGDRPAWPRTQGAGRAARATPPGTEPLPALRTDPPAPSAGGTSAPASLSLSWYPSFRALGSTAVPRVTGLTPFAGADGSQAVDPAASSTVIVLHGARHTLTVPSGAPGLHQMPSELQTDQRHRATDPTDATTGQRQKTMDTFPRGTASPPVAKASPGLACPGCYPSATEPARDPTGLKSLLEGTRRTTDVESRAVSKPVSDLGIERYSHTPGATFTGTDSTVSWQGVTTMASHSVALETTATSVQLSPRGGAHLGLTDAHSMFPVDAGVLLHVTEPEFGVKVPPVHSTVADTDQGQREGTSSTGNQSSVMITERGDVGASSSPHKVVTLVTRSLSDDKGYDVSLRGVSDEDVLTPVSTQGFNPRSPTGNSVTEDQSVSLGPAVLGETVSADMAVSPRAGTAFWEVETSVNAGSPQELSPTLRTQSDRPLPHFDQFSSPATVTHTTEPGSVGGTSKALDHSPHPHSSVPPQAETGFSGSADRYGLTSATAFPEPFATSRKDTNPSPFSGSSYSTSLPSTGTDTIVDRIATSHPPSPSSSSSIEPRGHSPLPQTDSSPPSPSDPPAHDPRPEAETSVLRGTMPVTSTWESPLTQSRQWGAVPRSPEGHSHFSSPTRAITASPKDPTNPADPESSRPTGKGLDLSSYTPSAHHGVASPSVYASPAGGDTVADSGARGSPIFPLSAAPTSRTPIVPETLSPTVSEGKSGRRSDSRGTFPTKAFNRNISLPSSSVPTATAPVRSTGLIPHRTTNRTSSGPVPTTSLSTRAHSSLTTSRSPAVVPSSPKGVSSSTPPGPWLTDKTPSTSLNPRAVGSKGRVFITEDQPPVIKEEIVQVRLLIVLERESGGDKGPPKSLHPEDLEQDAVKQVEPFLQSLSGYHGVQASVTRTAEVQCDAQFGTGSALSWLGRPGWLLNSTGLGEAVRRGLYVSGDRVRSITVGELQSDLCTWLFQCPPGFQCQPAGLGNASCSSLCHTDYCKHSGICTHHSGQQPACQCPVGEDFWFMGRRCDYRMTRQRLVGIALGALLSLAGLMAALSCLALRRFKAMLIRAKVDQTRSSYRRFSRFDDLSGRFWAQSWPGSAADSLDNPAFSRSDELLHLRALDRTCCYHDDSLSISSTYPGSGAHLNTVYSRSSHYNWGLSDGSINDCMADSGKASDLSVCSWPIEPIQWTPFPLLHQLGIQRASKTHRPHSYCEGMELVDLERTWTA</sequence>
<keyword evidence="3" id="KW-0472">Membrane</keyword>
<protein>
    <submittedName>
        <fullName evidence="5">Mucin-17-like</fullName>
    </submittedName>
</protein>
<feature type="compositionally biased region" description="Polar residues" evidence="2">
    <location>
        <begin position="303"/>
        <end position="321"/>
    </location>
</feature>
<dbReference type="InParanoid" id="W5ME94"/>
<dbReference type="PROSITE" id="PS50026">
    <property type="entry name" value="EGF_3"/>
    <property type="match status" value="1"/>
</dbReference>